<proteinExistence type="predicted"/>
<dbReference type="VEuPathDB" id="FungiDB:ASPGLDRAFT_334267"/>
<evidence type="ECO:0000313" key="2">
    <source>
        <dbReference type="Proteomes" id="UP000184300"/>
    </source>
</evidence>
<evidence type="ECO:0000313" key="1">
    <source>
        <dbReference type="EMBL" id="OJJ84467.1"/>
    </source>
</evidence>
<keyword evidence="2" id="KW-1185">Reference proteome</keyword>
<name>A0A1L9VKM3_ASPGL</name>
<dbReference type="AlphaFoldDB" id="A0A1L9VKM3"/>
<dbReference type="GeneID" id="34460570"/>
<reference evidence="2" key="1">
    <citation type="journal article" date="2017" name="Genome Biol.">
        <title>Comparative genomics reveals high biological diversity and specific adaptations in the industrially and medically important fungal genus Aspergillus.</title>
        <authorList>
            <person name="de Vries R.P."/>
            <person name="Riley R."/>
            <person name="Wiebenga A."/>
            <person name="Aguilar-Osorio G."/>
            <person name="Amillis S."/>
            <person name="Uchima C.A."/>
            <person name="Anderluh G."/>
            <person name="Asadollahi M."/>
            <person name="Askin M."/>
            <person name="Barry K."/>
            <person name="Battaglia E."/>
            <person name="Bayram O."/>
            <person name="Benocci T."/>
            <person name="Braus-Stromeyer S.A."/>
            <person name="Caldana C."/>
            <person name="Canovas D."/>
            <person name="Cerqueira G.C."/>
            <person name="Chen F."/>
            <person name="Chen W."/>
            <person name="Choi C."/>
            <person name="Clum A."/>
            <person name="Dos Santos R.A."/>
            <person name="Damasio A.R."/>
            <person name="Diallinas G."/>
            <person name="Emri T."/>
            <person name="Fekete E."/>
            <person name="Flipphi M."/>
            <person name="Freyberg S."/>
            <person name="Gallo A."/>
            <person name="Gournas C."/>
            <person name="Habgood R."/>
            <person name="Hainaut M."/>
            <person name="Harispe M.L."/>
            <person name="Henrissat B."/>
            <person name="Hilden K.S."/>
            <person name="Hope R."/>
            <person name="Hossain A."/>
            <person name="Karabika E."/>
            <person name="Karaffa L."/>
            <person name="Karanyi Z."/>
            <person name="Krasevec N."/>
            <person name="Kuo A."/>
            <person name="Kusch H."/>
            <person name="LaButti K."/>
            <person name="Lagendijk E.L."/>
            <person name="Lapidus A."/>
            <person name="Levasseur A."/>
            <person name="Lindquist E."/>
            <person name="Lipzen A."/>
            <person name="Logrieco A.F."/>
            <person name="MacCabe A."/>
            <person name="Maekelae M.R."/>
            <person name="Malavazi I."/>
            <person name="Melin P."/>
            <person name="Meyer V."/>
            <person name="Mielnichuk N."/>
            <person name="Miskei M."/>
            <person name="Molnar A.P."/>
            <person name="Mule G."/>
            <person name="Ngan C.Y."/>
            <person name="Orejas M."/>
            <person name="Orosz E."/>
            <person name="Ouedraogo J.P."/>
            <person name="Overkamp K.M."/>
            <person name="Park H.-S."/>
            <person name="Perrone G."/>
            <person name="Piumi F."/>
            <person name="Punt P.J."/>
            <person name="Ram A.F."/>
            <person name="Ramon A."/>
            <person name="Rauscher S."/>
            <person name="Record E."/>
            <person name="Riano-Pachon D.M."/>
            <person name="Robert V."/>
            <person name="Roehrig J."/>
            <person name="Ruller R."/>
            <person name="Salamov A."/>
            <person name="Salih N.S."/>
            <person name="Samson R.A."/>
            <person name="Sandor E."/>
            <person name="Sanguinetti M."/>
            <person name="Schuetze T."/>
            <person name="Sepcic K."/>
            <person name="Shelest E."/>
            <person name="Sherlock G."/>
            <person name="Sophianopoulou V."/>
            <person name="Squina F.M."/>
            <person name="Sun H."/>
            <person name="Susca A."/>
            <person name="Todd R.B."/>
            <person name="Tsang A."/>
            <person name="Unkles S.E."/>
            <person name="van de Wiele N."/>
            <person name="van Rossen-Uffink D."/>
            <person name="Oliveira J.V."/>
            <person name="Vesth T.C."/>
            <person name="Visser J."/>
            <person name="Yu J.-H."/>
            <person name="Zhou M."/>
            <person name="Andersen M.R."/>
            <person name="Archer D.B."/>
            <person name="Baker S.E."/>
            <person name="Benoit I."/>
            <person name="Brakhage A.A."/>
            <person name="Braus G.H."/>
            <person name="Fischer R."/>
            <person name="Frisvad J.C."/>
            <person name="Goldman G.H."/>
            <person name="Houbraken J."/>
            <person name="Oakley B."/>
            <person name="Pocsi I."/>
            <person name="Scazzocchio C."/>
            <person name="Seiboth B."/>
            <person name="vanKuyk P.A."/>
            <person name="Wortman J."/>
            <person name="Dyer P.S."/>
            <person name="Grigoriev I.V."/>
        </authorList>
    </citation>
    <scope>NUCLEOTIDE SEQUENCE [LARGE SCALE GENOMIC DNA]</scope>
    <source>
        <strain evidence="2">CBS 516.65</strain>
    </source>
</reference>
<sequence>MPYKQYGQTRAQAASHKGLYRDCTRQIDFLSFFLPRFDILVDGYNSQDRNSVRIIFYSEPVTSRLSMAPPHSFLLIQGAIVILAIPYTSTDSHITAQHCIKR</sequence>
<dbReference type="RefSeq" id="XP_022401165.1">
    <property type="nucleotide sequence ID" value="XM_022544309.1"/>
</dbReference>
<organism evidence="1 2">
    <name type="scientific">Aspergillus glaucus CBS 516.65</name>
    <dbReference type="NCBI Taxonomy" id="1160497"/>
    <lineage>
        <taxon>Eukaryota</taxon>
        <taxon>Fungi</taxon>
        <taxon>Dikarya</taxon>
        <taxon>Ascomycota</taxon>
        <taxon>Pezizomycotina</taxon>
        <taxon>Eurotiomycetes</taxon>
        <taxon>Eurotiomycetidae</taxon>
        <taxon>Eurotiales</taxon>
        <taxon>Aspergillaceae</taxon>
        <taxon>Aspergillus</taxon>
        <taxon>Aspergillus subgen. Aspergillus</taxon>
    </lineage>
</organism>
<protein>
    <submittedName>
        <fullName evidence="1">Uncharacterized protein</fullName>
    </submittedName>
</protein>
<gene>
    <name evidence="1" type="ORF">ASPGLDRAFT_334267</name>
</gene>
<dbReference type="Proteomes" id="UP000184300">
    <property type="component" value="Unassembled WGS sequence"/>
</dbReference>
<accession>A0A1L9VKM3</accession>
<dbReference type="EMBL" id="KV878897">
    <property type="protein sequence ID" value="OJJ84467.1"/>
    <property type="molecule type" value="Genomic_DNA"/>
</dbReference>